<protein>
    <recommendedName>
        <fullName evidence="3">Polyhydroxyalkanoate synthesis regulator phasin</fullName>
    </recommendedName>
</protein>
<reference evidence="2" key="1">
    <citation type="submission" date="2017-02" db="EMBL/GenBank/DDBJ databases">
        <authorList>
            <person name="Varghese N."/>
            <person name="Submissions S."/>
        </authorList>
    </citation>
    <scope>NUCLEOTIDE SEQUENCE [LARGE SCALE GENOMIC DNA]</scope>
    <source>
        <strain evidence="2">ATCC BAA-34</strain>
    </source>
</reference>
<evidence type="ECO:0008006" key="3">
    <source>
        <dbReference type="Google" id="ProtNLM"/>
    </source>
</evidence>
<gene>
    <name evidence="1" type="ORF">SAMN02745119_01881</name>
</gene>
<dbReference type="RefSeq" id="WP_078790170.1">
    <property type="nucleotide sequence ID" value="NZ_FUWR01000009.1"/>
</dbReference>
<dbReference type="STRING" id="115783.SAMN02745119_01881"/>
<organism evidence="1 2">
    <name type="scientific">Trichlorobacter thiogenes</name>
    <dbReference type="NCBI Taxonomy" id="115783"/>
    <lineage>
        <taxon>Bacteria</taxon>
        <taxon>Pseudomonadati</taxon>
        <taxon>Thermodesulfobacteriota</taxon>
        <taxon>Desulfuromonadia</taxon>
        <taxon>Geobacterales</taxon>
        <taxon>Geobacteraceae</taxon>
        <taxon>Trichlorobacter</taxon>
    </lineage>
</organism>
<sequence>MKEKLEQLFYFGLGTALMAKEKIDQAGESAKGMKEENERKAREFFDQAVAKGSEERGQLKESVRELLKEVMDELGLATKADLDALREELAKQRQGQP</sequence>
<dbReference type="AlphaFoldDB" id="A0A1T4P9A6"/>
<dbReference type="EMBL" id="FUWR01000009">
    <property type="protein sequence ID" value="SJZ87907.1"/>
    <property type="molecule type" value="Genomic_DNA"/>
</dbReference>
<evidence type="ECO:0000313" key="2">
    <source>
        <dbReference type="Proteomes" id="UP000190102"/>
    </source>
</evidence>
<dbReference type="OrthoDB" id="5405696at2"/>
<proteinExistence type="predicted"/>
<accession>A0A1T4P9A6</accession>
<dbReference type="Proteomes" id="UP000190102">
    <property type="component" value="Unassembled WGS sequence"/>
</dbReference>
<evidence type="ECO:0000313" key="1">
    <source>
        <dbReference type="EMBL" id="SJZ87907.1"/>
    </source>
</evidence>
<name>A0A1T4P9A6_9BACT</name>
<keyword evidence="2" id="KW-1185">Reference proteome</keyword>